<keyword evidence="8" id="KW-0539">Nucleus</keyword>
<dbReference type="Pfam" id="PF25974">
    <property type="entry name" value="URGCP_9th"/>
    <property type="match status" value="1"/>
</dbReference>
<keyword evidence="6" id="KW-0547">Nucleotide-binding</keyword>
<dbReference type="GeneID" id="108438305"/>
<organism evidence="11 12">
    <name type="scientific">Pygocentrus nattereri</name>
    <name type="common">Red-bellied piranha</name>
    <dbReference type="NCBI Taxonomy" id="42514"/>
    <lineage>
        <taxon>Eukaryota</taxon>
        <taxon>Metazoa</taxon>
        <taxon>Chordata</taxon>
        <taxon>Craniata</taxon>
        <taxon>Vertebrata</taxon>
        <taxon>Euteleostomi</taxon>
        <taxon>Actinopterygii</taxon>
        <taxon>Neopterygii</taxon>
        <taxon>Teleostei</taxon>
        <taxon>Ostariophysi</taxon>
        <taxon>Characiformes</taxon>
        <taxon>Characoidei</taxon>
        <taxon>Pygocentrus</taxon>
    </lineage>
</organism>
<evidence type="ECO:0000256" key="6">
    <source>
        <dbReference type="ARBA" id="ARBA00022741"/>
    </source>
</evidence>
<reference evidence="11" key="2">
    <citation type="submission" date="2025-08" db="UniProtKB">
        <authorList>
            <consortium name="Ensembl"/>
        </authorList>
    </citation>
    <scope>IDENTIFICATION</scope>
</reference>
<reference evidence="11" key="3">
    <citation type="submission" date="2025-09" db="UniProtKB">
        <authorList>
            <consortium name="Ensembl"/>
        </authorList>
    </citation>
    <scope>IDENTIFICATION</scope>
</reference>
<comment type="similarity">
    <text evidence="4">Belongs to the TRAFAC class TrmE-Era-EngA-EngB-Septin-like GTPase superfamily. AIG1/Toc34/Toc159-like paraseptin GTPase family. IAN subfamily.</text>
</comment>
<evidence type="ECO:0000256" key="1">
    <source>
        <dbReference type="ARBA" id="ARBA00004123"/>
    </source>
</evidence>
<dbReference type="PROSITE" id="PS51720">
    <property type="entry name" value="G_AIG1"/>
    <property type="match status" value="1"/>
</dbReference>
<dbReference type="Pfam" id="PF04548">
    <property type="entry name" value="AIG1"/>
    <property type="match status" value="1"/>
</dbReference>
<feature type="region of interest" description="Disordered" evidence="10">
    <location>
        <begin position="205"/>
        <end position="231"/>
    </location>
</feature>
<dbReference type="SUPFAM" id="SSF52540">
    <property type="entry name" value="P-loop containing nucleoside triphosphate hydrolases"/>
    <property type="match status" value="1"/>
</dbReference>
<dbReference type="STRING" id="42514.ENSPNAP00000019339"/>
<keyword evidence="9" id="KW-0175">Coiled coil</keyword>
<accession>A0A3B4D4R3</accession>
<dbReference type="InterPro" id="IPR006703">
    <property type="entry name" value="G_AIG1"/>
</dbReference>
<name>A0A3B4D4R3_PYGNA</name>
<evidence type="ECO:0000313" key="11">
    <source>
        <dbReference type="Ensembl" id="ENSPNAP00000019342.1"/>
    </source>
</evidence>
<keyword evidence="5" id="KW-0963">Cytoplasm</keyword>
<dbReference type="PANTHER" id="PTHR22796:SF6">
    <property type="entry name" value="INTERFERON-INDUCED VERY LARGE GTPASE 1-RELATED"/>
    <property type="match status" value="1"/>
</dbReference>
<dbReference type="GO" id="GO:0005634">
    <property type="term" value="C:nucleus"/>
    <property type="evidence" value="ECO:0007669"/>
    <property type="project" value="UniProtKB-SubCell"/>
</dbReference>
<dbReference type="RefSeq" id="XP_017571525.1">
    <property type="nucleotide sequence ID" value="XM_017716036.2"/>
</dbReference>
<dbReference type="RefSeq" id="XP_017571524.1">
    <property type="nucleotide sequence ID" value="XM_017716035.2"/>
</dbReference>
<feature type="compositionally biased region" description="Low complexity" evidence="10">
    <location>
        <begin position="210"/>
        <end position="230"/>
    </location>
</feature>
<proteinExistence type="inferred from homology"/>
<evidence type="ECO:0000256" key="5">
    <source>
        <dbReference type="ARBA" id="ARBA00022490"/>
    </source>
</evidence>
<dbReference type="Pfam" id="PF25496">
    <property type="entry name" value="URGCP"/>
    <property type="match status" value="1"/>
</dbReference>
<evidence type="ECO:0000256" key="9">
    <source>
        <dbReference type="SAM" id="Coils"/>
    </source>
</evidence>
<comment type="subcellular location">
    <subcellularLocation>
        <location evidence="2">Cytoplasm</location>
    </subcellularLocation>
    <subcellularLocation>
        <location evidence="1">Nucleus</location>
    </subcellularLocation>
</comment>
<dbReference type="Pfam" id="PF25683">
    <property type="entry name" value="URGCP_GTPase"/>
    <property type="match status" value="1"/>
</dbReference>
<dbReference type="PROSITE" id="PS51717">
    <property type="entry name" value="G_VLIG"/>
    <property type="match status" value="1"/>
</dbReference>
<sequence>MDQKIQELTVTLFGNSSAVHFGGENILLGQNKPAADGADVSLKVLKSRNVSGRKVNLINILDWQDTELYLDSVDEAITRLVNENEIHAFVFVLQVGQLTDTDKMGLEWLQRMFGESVLPFMMILFTYEKEEDCDSIIDDLKKNPVLEQLLQKCGDRYHTCSKSMNNQSEMKTLLEKIERMVSENNQCCYTAELYNTASNLRERLQDSKNQQSACSSQQQQDDVDAAASKQITEKEKVSKPLRILLTLKSLPQTAWDKLKRRNLSGEYVELEVAEDVQHHYEEKENPLAENTHQLFTRLHLKTNQKERLKPVDILQITAQSLHCKGPCTEEELVQTLLIKLLLMDYRARNIKQAVSKLDLIQSGTVSKDREETFAGFIRKKSVSHDETKSKDSVHPMDVQMAVFHCSDNFLKQLIVTKLSQCQYALPLLVPNPFTGANEFPLWTFRQVRKSWKSTDNLGKKTSNTKLIYEAETSMVAFFRIGYISSSKSQLINSLINEKHNTFFHRHCSISSSSDRLLMEGVVEIAWYCPSGKSNDHFTDLVAFCNLHGDAESHEKQLEILTEMSSVNVVVLDNQDDNITNNEILEKLFEGPKPLICLLCDDDSCVSRAKSLKYKIGLKGRNQAAVSEELKNTIKECFSKSPSNFSLNKLGKNKNITIDENDEECQKGKEAAMQIMALLKGTELSKIKEMNLPCQGKLWHEWCQKKKELHRLQGLNIEKQKCEKQAEMREIRKKQHQHGLSKLIELFIHTMKSLTENEKCYFLKWLGILLDNCTTDELSGFRQAYDLTWSKVLDLNGQADKSEEMKTAQTQLEQISQKLSAASFGMEHILREMGQIYESFTTVQVAKKDFTLPKIAVEVMLSGHPLELMDGDTGHVPVIWVSAVLDELINKLGDKRVFVLSVLGIQSSGKSTMLNAMFGLQFAVSAGRCTKGAFMQLVKVSEEMKTKLKFDYIVVVDTEGLRALEFTGMSTRQQDNGLATFVVGLGNMTLINIFGENPSDMQDILQIVVQAFMRMKKVRLNPCCMFVHQNVGEVMAGEKNMEGRKRLLDKLDEMTKLAAKEEDCNAKCFSDVIAFDVRSDVWYFAQLWEGSPPMAPPNPLYSENIQELKRNIFLKISKSRGVTLSELKKKFSSLWNALLDENFVFSFRNTLEIAVYRKLEHEYSKWTWSLRSAMLAIENRLHNRVTNENSLKIDEKDIVECLKETKTDVETLIKTFFDEDRDKEILIQWQERFQIKIADLCNELVEGTKRKLDEVIRLKLARQKVDCEKKAYEDMLFKLSKDLAFCLKNKETEEDALEKEFEAVWSKWVTELTQDTPSFGEINIWSDVTQILSESYELSLVCERQTQSVYKRIDALGDYSGYIILKIQEDSSQEDLPSTIEQGEEDDNKNACVFGQMVKNETHSESEDSCIANTFTEDDNNSLSAFIRRTETDIKAETQKAPIAERGYSRIYIPKIIASVKEKVKAYESSTSKFILKKEFTVDLCLYVCKFAADQFAELHKEFKEAYDVRLYLEKQRPQYLNIFKNYCNGATSTAVFGQVIVDTLEPSILQAAYDQTAINLSEKMKRDIPAFNGNRSNLEKHILTSLAVEESFEKYIEYIQKPREHFNNFIKKKVNDYIFEDNCSVVLETIKSNIISKGKCVVDAVNEATEKIKSNGDVSMWLHHLSQKLKDELQFKEKSCLEKKEITDLDFLSQVVIKGLTSIMPKLSTGFQSISDLKWEMFRKKPDDILIEHLCQCCWAQCPFCNAICTNTMEDHTGDHSVRFHRNCGTNGWTYKVNLKNELGIDFCTTAVSNNLLHFKTSDGVFSFRNYRTAGGEYARWNISPDNSEMPYWKWFVCRFQEDLENHYKKKFKNHGEIPSEWKDYTKDKAIESLREL</sequence>
<evidence type="ECO:0000256" key="3">
    <source>
        <dbReference type="ARBA" id="ARBA00006828"/>
    </source>
</evidence>
<dbReference type="OMA" id="WSGWITE"/>
<dbReference type="Gene3D" id="3.40.50.300">
    <property type="entry name" value="P-loop containing nucleotide triphosphate hydrolases"/>
    <property type="match status" value="2"/>
</dbReference>
<evidence type="ECO:0000256" key="8">
    <source>
        <dbReference type="ARBA" id="ARBA00023242"/>
    </source>
</evidence>
<evidence type="ECO:0000256" key="7">
    <source>
        <dbReference type="ARBA" id="ARBA00023134"/>
    </source>
</evidence>
<dbReference type="PANTHER" id="PTHR22796">
    <property type="entry name" value="URG4-RELATED"/>
    <property type="match status" value="1"/>
</dbReference>
<dbReference type="GO" id="GO:0005525">
    <property type="term" value="F:GTP binding"/>
    <property type="evidence" value="ECO:0007669"/>
    <property type="project" value="UniProtKB-KW"/>
</dbReference>
<feature type="coiled-coil region" evidence="9">
    <location>
        <begin position="704"/>
        <end position="736"/>
    </location>
</feature>
<evidence type="ECO:0000256" key="4">
    <source>
        <dbReference type="ARBA" id="ARBA00008535"/>
    </source>
</evidence>
<evidence type="ECO:0000256" key="2">
    <source>
        <dbReference type="ARBA" id="ARBA00004496"/>
    </source>
</evidence>
<evidence type="ECO:0000313" key="12">
    <source>
        <dbReference type="Proteomes" id="UP001501920"/>
    </source>
</evidence>
<dbReference type="InterPro" id="IPR058641">
    <property type="entry name" value="GVIN1_dom"/>
</dbReference>
<reference evidence="11 12" key="1">
    <citation type="submission" date="2020-10" db="EMBL/GenBank/DDBJ databases">
        <title>Pygocentrus nattereri (red-bellied piranha) genome, fPygNat1, primary haplotype.</title>
        <authorList>
            <person name="Myers G."/>
            <person name="Meyer A."/>
            <person name="Karagic N."/>
            <person name="Pippel M."/>
            <person name="Winkler S."/>
            <person name="Tracey A."/>
            <person name="Wood J."/>
            <person name="Formenti G."/>
            <person name="Howe K."/>
            <person name="Fedrigo O."/>
            <person name="Jarvis E.D."/>
        </authorList>
    </citation>
    <scope>NUCLEOTIDE SEQUENCE [LARGE SCALE GENOMIC DNA]</scope>
</reference>
<dbReference type="InterPro" id="IPR057365">
    <property type="entry name" value="URGCP"/>
</dbReference>
<dbReference type="Ensembl" id="ENSPNAT00000039421.2">
    <property type="protein sequence ID" value="ENSPNAP00000019342.1"/>
    <property type="gene ID" value="ENSPNAG00000025881.2"/>
</dbReference>
<evidence type="ECO:0000256" key="10">
    <source>
        <dbReference type="SAM" id="MobiDB-lite"/>
    </source>
</evidence>
<dbReference type="InterPro" id="IPR027417">
    <property type="entry name" value="P-loop_NTPase"/>
</dbReference>
<keyword evidence="12" id="KW-1185">Reference proteome</keyword>
<dbReference type="GO" id="GO:0005737">
    <property type="term" value="C:cytoplasm"/>
    <property type="evidence" value="ECO:0007669"/>
    <property type="project" value="UniProtKB-SubCell"/>
</dbReference>
<dbReference type="Proteomes" id="UP001501920">
    <property type="component" value="Chromosome 1"/>
</dbReference>
<comment type="similarity">
    <text evidence="3">Belongs to the TRAFAC class dynamin-like GTPase superfamily. Very large inducible GTPase (VLIG) family.</text>
</comment>
<protein>
    <submittedName>
        <fullName evidence="11">Uncharacterized protein</fullName>
    </submittedName>
</protein>
<dbReference type="OrthoDB" id="1597724at2759"/>
<keyword evidence="7" id="KW-0342">GTP-binding</keyword>
<dbReference type="GeneTree" id="ENSGT00940000163472"/>
<dbReference type="InterPro" id="IPR030383">
    <property type="entry name" value="G_VLIG_dom"/>
</dbReference>